<dbReference type="RefSeq" id="WP_152588432.1">
    <property type="nucleotide sequence ID" value="NZ_CP045226.1"/>
</dbReference>
<evidence type="ECO:0000256" key="1">
    <source>
        <dbReference type="SAM" id="MobiDB-lite"/>
    </source>
</evidence>
<proteinExistence type="predicted"/>
<dbReference type="REBASE" id="367806">
    <property type="entry name" value="NspNUC1ORF1415P"/>
</dbReference>
<dbReference type="KEGG" id="nsh:GXM_01415"/>
<keyword evidence="2" id="KW-0540">Nuclease</keyword>
<evidence type="ECO:0000313" key="2">
    <source>
        <dbReference type="EMBL" id="QFS43942.1"/>
    </source>
</evidence>
<accession>A0A5P8VU70</accession>
<keyword evidence="3" id="KW-1185">Reference proteome</keyword>
<dbReference type="Proteomes" id="UP000326678">
    <property type="component" value="Chromosome Gxm1"/>
</dbReference>
<dbReference type="AlphaFoldDB" id="A0A5P8VU70"/>
<keyword evidence="2" id="KW-0378">Hydrolase</keyword>
<gene>
    <name evidence="2" type="ORF">GXM_01415</name>
</gene>
<dbReference type="EMBL" id="CP045226">
    <property type="protein sequence ID" value="QFS43942.1"/>
    <property type="molecule type" value="Genomic_DNA"/>
</dbReference>
<protein>
    <submittedName>
        <fullName evidence="2">Restriction endonuclease</fullName>
    </submittedName>
</protein>
<sequence>MPKSDRNPLVHGSNLEQKENHRTKYRDVNSKKYLTEIRTEYDKWRLANLELVGPTSTPTAQDDAIIATRVELLSKYKDFLDQQHYAEKFDSRSNLHSSVLEEFLYYLFKDLVRDFGENALIGKSHTFKDIFFVPPKYSEMLKRPYARIEKKDHDFVIGATIQVSFEAATPPEKDENPGEILPLLKEEPENYSEVTVTGNTETHIFDIPVVAIECKKYLDKTMLEGSSRAAEDLKARNPNSLYVVLMEWIKLTSDVNLRKYKVDQIYVLRQQKNTDREFRYEEKYVKNSINPVVVQHLFHKVRKHLKMDWTGGIEHGIERGWLIDE</sequence>
<dbReference type="Pfam" id="PF09549">
    <property type="entry name" value="RE_Bpu10I"/>
    <property type="match status" value="2"/>
</dbReference>
<keyword evidence="2" id="KW-0255">Endonuclease</keyword>
<feature type="region of interest" description="Disordered" evidence="1">
    <location>
        <begin position="1"/>
        <end position="21"/>
    </location>
</feature>
<name>A0A5P8VU70_9NOSO</name>
<dbReference type="GO" id="GO:0004519">
    <property type="term" value="F:endonuclease activity"/>
    <property type="evidence" value="ECO:0007669"/>
    <property type="project" value="UniProtKB-KW"/>
</dbReference>
<reference evidence="2 3" key="1">
    <citation type="submission" date="2019-10" db="EMBL/GenBank/DDBJ databases">
        <title>Genomic and transcriptomic insights into the perfect genentic adaptation of a filamentous nitrogen-fixing cyanobacterium to rice fields.</title>
        <authorList>
            <person name="Chen Z."/>
        </authorList>
    </citation>
    <scope>NUCLEOTIDE SEQUENCE [LARGE SCALE GENOMIC DNA]</scope>
    <source>
        <strain evidence="2">CCNUC1</strain>
    </source>
</reference>
<evidence type="ECO:0000313" key="3">
    <source>
        <dbReference type="Proteomes" id="UP000326678"/>
    </source>
</evidence>
<organism evidence="2 3">
    <name type="scientific">Nostoc sphaeroides CCNUC1</name>
    <dbReference type="NCBI Taxonomy" id="2653204"/>
    <lineage>
        <taxon>Bacteria</taxon>
        <taxon>Bacillati</taxon>
        <taxon>Cyanobacteriota</taxon>
        <taxon>Cyanophyceae</taxon>
        <taxon>Nostocales</taxon>
        <taxon>Nostocaceae</taxon>
        <taxon>Nostoc</taxon>
    </lineage>
</organism>
<dbReference type="InterPro" id="IPR018577">
    <property type="entry name" value="Restrct_endonuc_II_Bpu10I"/>
</dbReference>